<evidence type="ECO:0000313" key="3">
    <source>
        <dbReference type="Proteomes" id="UP000316416"/>
    </source>
</evidence>
<dbReference type="InterPro" id="IPR000868">
    <property type="entry name" value="Isochorismatase-like_dom"/>
</dbReference>
<dbReference type="Gene3D" id="3.40.50.850">
    <property type="entry name" value="Isochorismatase-like"/>
    <property type="match status" value="1"/>
</dbReference>
<reference evidence="2" key="1">
    <citation type="submission" date="2021-07" db="EMBL/GenBank/DDBJ databases">
        <title>Shewanella sp. YLB-07 whole genome sequence.</title>
        <authorList>
            <person name="Yu L."/>
        </authorList>
    </citation>
    <scope>NUCLEOTIDE SEQUENCE</scope>
    <source>
        <strain evidence="2">YLB-08</strain>
    </source>
</reference>
<gene>
    <name evidence="2" type="ORF">FM038_009555</name>
</gene>
<dbReference type="SUPFAM" id="SSF52499">
    <property type="entry name" value="Isochorismatase-like hydrolases"/>
    <property type="match status" value="1"/>
</dbReference>
<dbReference type="Pfam" id="PF00857">
    <property type="entry name" value="Isochorismatase"/>
    <property type="match status" value="1"/>
</dbReference>
<accession>A0ABX6V4S9</accession>
<dbReference type="Proteomes" id="UP000316416">
    <property type="component" value="Chromosome"/>
</dbReference>
<keyword evidence="3" id="KW-1185">Reference proteome</keyword>
<feature type="domain" description="Isochorismatase-like" evidence="1">
    <location>
        <begin position="8"/>
        <end position="37"/>
    </location>
</feature>
<evidence type="ECO:0000313" key="2">
    <source>
        <dbReference type="EMBL" id="QPG57664.1"/>
    </source>
</evidence>
<dbReference type="EMBL" id="CP045503">
    <property type="protein sequence ID" value="QPG57664.1"/>
    <property type="molecule type" value="Genomic_DNA"/>
</dbReference>
<proteinExistence type="predicted"/>
<sequence>MIDTQNPAFINTELESLLREKGITELVICGVLINHSVA</sequence>
<organism evidence="2 3">
    <name type="scientific">Shewanella eurypsychrophilus</name>
    <dbReference type="NCBI Taxonomy" id="2593656"/>
    <lineage>
        <taxon>Bacteria</taxon>
        <taxon>Pseudomonadati</taxon>
        <taxon>Pseudomonadota</taxon>
        <taxon>Gammaproteobacteria</taxon>
        <taxon>Alteromonadales</taxon>
        <taxon>Shewanellaceae</taxon>
        <taxon>Shewanella</taxon>
    </lineage>
</organism>
<dbReference type="InterPro" id="IPR036380">
    <property type="entry name" value="Isochorismatase-like_sf"/>
</dbReference>
<name>A0ABX6V4S9_9GAMM</name>
<dbReference type="RefSeq" id="WP_142870483.1">
    <property type="nucleotide sequence ID" value="NZ_CP045503.2"/>
</dbReference>
<evidence type="ECO:0000259" key="1">
    <source>
        <dbReference type="Pfam" id="PF00857"/>
    </source>
</evidence>
<protein>
    <submittedName>
        <fullName evidence="2">Isochorismatase family protein</fullName>
    </submittedName>
</protein>